<evidence type="ECO:0000256" key="2">
    <source>
        <dbReference type="ARBA" id="ARBA00010817"/>
    </source>
</evidence>
<dbReference type="SMART" id="SM00478">
    <property type="entry name" value="ENDO3c"/>
    <property type="match status" value="1"/>
</dbReference>
<name>A0A0W0YAU3_9GAMM</name>
<dbReference type="GO" id="GO:0043916">
    <property type="term" value="F:DNA-7-methylguanine glycosylase activity"/>
    <property type="evidence" value="ECO:0007669"/>
    <property type="project" value="TreeGrafter"/>
</dbReference>
<dbReference type="GO" id="GO:0032131">
    <property type="term" value="F:alkylated DNA binding"/>
    <property type="evidence" value="ECO:0007669"/>
    <property type="project" value="TreeGrafter"/>
</dbReference>
<evidence type="ECO:0000256" key="1">
    <source>
        <dbReference type="ARBA" id="ARBA00000086"/>
    </source>
</evidence>
<dbReference type="InterPro" id="IPR023170">
    <property type="entry name" value="HhH_base_excis_C"/>
</dbReference>
<dbReference type="STRING" id="45074.Lsan_4093"/>
<dbReference type="OrthoDB" id="9811249at2"/>
<proteinExistence type="inferred from homology"/>
<evidence type="ECO:0000313" key="8">
    <source>
        <dbReference type="Proteomes" id="UP000054703"/>
    </source>
</evidence>
<dbReference type="Gene3D" id="1.10.1670.10">
    <property type="entry name" value="Helix-hairpin-Helix base-excision DNA repair enzymes (C-terminal)"/>
    <property type="match status" value="1"/>
</dbReference>
<dbReference type="SUPFAM" id="SSF48150">
    <property type="entry name" value="DNA-glycosylase"/>
    <property type="match status" value="1"/>
</dbReference>
<dbReference type="InterPro" id="IPR003265">
    <property type="entry name" value="HhH-GPD_domain"/>
</dbReference>
<comment type="caution">
    <text evidence="7">The sequence shown here is derived from an EMBL/GenBank/DDBJ whole genome shotgun (WGS) entry which is preliminary data.</text>
</comment>
<organism evidence="7 8">
    <name type="scientific">Legionella santicrucis</name>
    <dbReference type="NCBI Taxonomy" id="45074"/>
    <lineage>
        <taxon>Bacteria</taxon>
        <taxon>Pseudomonadati</taxon>
        <taxon>Pseudomonadota</taxon>
        <taxon>Gammaproteobacteria</taxon>
        <taxon>Legionellales</taxon>
        <taxon>Legionellaceae</taxon>
        <taxon>Legionella</taxon>
    </lineage>
</organism>
<dbReference type="AlphaFoldDB" id="A0A0W0YAU3"/>
<dbReference type="PATRIC" id="fig|45074.5.peg.4395"/>
<evidence type="ECO:0000256" key="4">
    <source>
        <dbReference type="ARBA" id="ARBA00022763"/>
    </source>
</evidence>
<accession>A0A0W0YAU3</accession>
<keyword evidence="5" id="KW-0234">DNA repair</keyword>
<protein>
    <recommendedName>
        <fullName evidence="3">DNA-3-methyladenine glycosylase II</fullName>
        <ecNumber evidence="3">3.2.2.21</ecNumber>
    </recommendedName>
</protein>
<dbReference type="CDD" id="cd00056">
    <property type="entry name" value="ENDO3c"/>
    <property type="match status" value="1"/>
</dbReference>
<keyword evidence="8" id="KW-1185">Reference proteome</keyword>
<dbReference type="Gene3D" id="3.30.310.20">
    <property type="entry name" value="DNA-3-methyladenine glycosylase AlkA, N-terminal domain"/>
    <property type="match status" value="1"/>
</dbReference>
<gene>
    <name evidence="7" type="ORF">Lsan_4093</name>
</gene>
<dbReference type="Pfam" id="PF00730">
    <property type="entry name" value="HhH-GPD"/>
    <property type="match status" value="1"/>
</dbReference>
<evidence type="ECO:0000256" key="5">
    <source>
        <dbReference type="ARBA" id="ARBA00023204"/>
    </source>
</evidence>
<evidence type="ECO:0000256" key="3">
    <source>
        <dbReference type="ARBA" id="ARBA00012000"/>
    </source>
</evidence>
<dbReference type="GO" id="GO:0006285">
    <property type="term" value="P:base-excision repair, AP site formation"/>
    <property type="evidence" value="ECO:0007669"/>
    <property type="project" value="TreeGrafter"/>
</dbReference>
<dbReference type="EMBL" id="LNYU01000091">
    <property type="protein sequence ID" value="KTD53683.1"/>
    <property type="molecule type" value="Genomic_DNA"/>
</dbReference>
<dbReference type="Proteomes" id="UP000054703">
    <property type="component" value="Unassembled WGS sequence"/>
</dbReference>
<dbReference type="InterPro" id="IPR037046">
    <property type="entry name" value="AlkA_N_sf"/>
</dbReference>
<sequence length="301" mass="34686">MNTSFSLSPVTPFRLDYTVWALRRRSKNIVEHWDGKHYSRLLFLDNKLFKIVIEQKNESQIYVSIDKNINPLTQDKVIAQLEILLGLQQDLQGFYQIAAQDLQLNQLVNQFKGLKPPRFPSLFEALVNAISCQQISLAAGLHIQNRLIETYGMKIQEKESVFYAFPRPCEIANSSVSALRKIGYSTHKCDTLIHLASVFNENESVFSQLETQNNEEIIHFLCSFKGIGRWTAEYVLLRGLGRLDVFPGDDIGAQNNLYRLLHLKSKPGYKEISEITAKWHPYAGLVYFHLLLQRLNEEQLI</sequence>
<dbReference type="EC" id="3.2.2.21" evidence="3"/>
<keyword evidence="4" id="KW-0227">DNA damage</keyword>
<dbReference type="InterPro" id="IPR011257">
    <property type="entry name" value="DNA_glycosylase"/>
</dbReference>
<dbReference type="InterPro" id="IPR051912">
    <property type="entry name" value="Alkylbase_DNA_Glycosylase/TA"/>
</dbReference>
<evidence type="ECO:0000313" key="7">
    <source>
        <dbReference type="EMBL" id="KTD53683.1"/>
    </source>
</evidence>
<comment type="similarity">
    <text evidence="2">Belongs to the alkylbase DNA glycosidase AlkA family.</text>
</comment>
<dbReference type="Gene3D" id="1.10.340.30">
    <property type="entry name" value="Hypothetical protein, domain 2"/>
    <property type="match status" value="1"/>
</dbReference>
<dbReference type="GO" id="GO:0032993">
    <property type="term" value="C:protein-DNA complex"/>
    <property type="evidence" value="ECO:0007669"/>
    <property type="project" value="TreeGrafter"/>
</dbReference>
<dbReference type="PANTHER" id="PTHR43003">
    <property type="entry name" value="DNA-3-METHYLADENINE GLYCOSYLASE"/>
    <property type="match status" value="1"/>
</dbReference>
<dbReference type="InterPro" id="IPR000035">
    <property type="entry name" value="Alkylbase_DNA_glycsylse_CS"/>
</dbReference>
<feature type="domain" description="HhH-GPD" evidence="6">
    <location>
        <begin position="133"/>
        <end position="291"/>
    </location>
</feature>
<dbReference type="PROSITE" id="PS00516">
    <property type="entry name" value="ALKYLBASE_DNA_GLYCOS"/>
    <property type="match status" value="1"/>
</dbReference>
<comment type="catalytic activity">
    <reaction evidence="1">
        <text>Hydrolysis of alkylated DNA, releasing 3-methyladenine, 3-methylguanine, 7-methylguanine and 7-methyladenine.</text>
        <dbReference type="EC" id="3.2.2.21"/>
    </reaction>
</comment>
<dbReference type="GO" id="GO:0006307">
    <property type="term" value="P:DNA alkylation repair"/>
    <property type="evidence" value="ECO:0007669"/>
    <property type="project" value="TreeGrafter"/>
</dbReference>
<dbReference type="RefSeq" id="WP_058515961.1">
    <property type="nucleotide sequence ID" value="NZ_CAAAIH010000012.1"/>
</dbReference>
<dbReference type="PANTHER" id="PTHR43003:SF5">
    <property type="entry name" value="DNA-3-METHYLADENINE GLYCOSYLASE"/>
    <property type="match status" value="1"/>
</dbReference>
<evidence type="ECO:0000259" key="6">
    <source>
        <dbReference type="SMART" id="SM00478"/>
    </source>
</evidence>
<reference evidence="7 8" key="1">
    <citation type="submission" date="2015-11" db="EMBL/GenBank/DDBJ databases">
        <title>Genomic analysis of 38 Legionella species identifies large and diverse effector repertoires.</title>
        <authorList>
            <person name="Burstein D."/>
            <person name="Amaro F."/>
            <person name="Zusman T."/>
            <person name="Lifshitz Z."/>
            <person name="Cohen O."/>
            <person name="Gilbert J.A."/>
            <person name="Pupko T."/>
            <person name="Shuman H.A."/>
            <person name="Segal G."/>
        </authorList>
    </citation>
    <scope>NUCLEOTIDE SEQUENCE [LARGE SCALE GENOMIC DNA]</scope>
    <source>
        <strain evidence="7 8">SC-63-C7</strain>
    </source>
</reference>
<dbReference type="GO" id="GO:0008725">
    <property type="term" value="F:DNA-3-methyladenine glycosylase activity"/>
    <property type="evidence" value="ECO:0007669"/>
    <property type="project" value="TreeGrafter"/>
</dbReference>